<evidence type="ECO:0000313" key="2">
    <source>
        <dbReference type="Proteomes" id="UP000029227"/>
    </source>
</evidence>
<dbReference type="EMBL" id="BBMN01000001">
    <property type="protein sequence ID" value="GAL02878.1"/>
    <property type="molecule type" value="Genomic_DNA"/>
</dbReference>
<comment type="caution">
    <text evidence="1">The sequence shown here is derived from an EMBL/GenBank/DDBJ whole genome shotgun (WGS) entry which is preliminary data.</text>
</comment>
<dbReference type="AlphaFoldDB" id="A0A090QKU7"/>
<dbReference type="Proteomes" id="UP000029227">
    <property type="component" value="Unassembled WGS sequence"/>
</dbReference>
<proteinExistence type="predicted"/>
<accession>A0A090QKU7</accession>
<organism evidence="1 2">
    <name type="scientific">Photobacterium aphoticum</name>
    <dbReference type="NCBI Taxonomy" id="754436"/>
    <lineage>
        <taxon>Bacteria</taxon>
        <taxon>Pseudomonadati</taxon>
        <taxon>Pseudomonadota</taxon>
        <taxon>Gammaproteobacteria</taxon>
        <taxon>Vibrionales</taxon>
        <taxon>Vibrionaceae</taxon>
        <taxon>Photobacterium</taxon>
    </lineage>
</organism>
<dbReference type="eggNOG" id="ENOG5031N4F">
    <property type="taxonomic scope" value="Bacteria"/>
</dbReference>
<sequence length="124" mass="14257">MGIFEVNEMQHDQFEALVKSLCEKSTLPEVLDALKACDDAEVAEAAVSLTGQFNLAEIDGEQRIYHISMEENESGEEEEYAEWIMNVGDDVIKFVAWFFFAMFDMKQKDVYQAAGRTYQQPKRK</sequence>
<evidence type="ECO:0000313" key="1">
    <source>
        <dbReference type="EMBL" id="GAL02878.1"/>
    </source>
</evidence>
<protein>
    <submittedName>
        <fullName evidence="1">Uncharacterized protein</fullName>
    </submittedName>
</protein>
<gene>
    <name evidence="1" type="ORF">JCM19237_5771</name>
</gene>
<reference evidence="1 2" key="1">
    <citation type="journal article" date="2014" name="Genome Announc.">
        <title>Draft Genome Sequences of Two Vibrionaceae Species, Vibrio ponticus C121 and Photobacterium aphoticum C119, Isolated as Coral Reef Microbiota.</title>
        <authorList>
            <person name="Al-saari N."/>
            <person name="Meirelles P.M."/>
            <person name="Mino S."/>
            <person name="Suda W."/>
            <person name="Oshima K."/>
            <person name="Hattori M."/>
            <person name="Ohkuma M."/>
            <person name="Thompson F.L."/>
            <person name="Gomez-Gil B."/>
            <person name="Sawabe T."/>
            <person name="Sawabe T."/>
        </authorList>
    </citation>
    <scope>NUCLEOTIDE SEQUENCE [LARGE SCALE GENOMIC DNA]</scope>
    <source>
        <strain evidence="1 2">JCM 19237</strain>
    </source>
</reference>
<name>A0A090QKU7_9GAMM</name>